<accession>A0AAD7GQP4</accession>
<dbReference type="AlphaFoldDB" id="A0AAD7GQP4"/>
<evidence type="ECO:0000256" key="1">
    <source>
        <dbReference type="SAM" id="MobiDB-lite"/>
    </source>
</evidence>
<gene>
    <name evidence="2" type="ORF">B0H17DRAFT_1128083</name>
</gene>
<comment type="caution">
    <text evidence="2">The sequence shown here is derived from an EMBL/GenBank/DDBJ whole genome shotgun (WGS) entry which is preliminary data.</text>
</comment>
<evidence type="ECO:0000313" key="2">
    <source>
        <dbReference type="EMBL" id="KAJ7701866.1"/>
    </source>
</evidence>
<protein>
    <submittedName>
        <fullName evidence="2">Uncharacterized protein</fullName>
    </submittedName>
</protein>
<sequence length="361" mass="40142">MYSVPESDYYQCNAILERKKWRVISAPRDGKVFNLYNGRPMGEDNKAESNPGGVSTTGVIRSLQTVQGGQEEWVATGKIRISCILATNKTPPLIEDATQDPVYEDDNTPAYTYSPESTHLNDPADQTLSSEPFEYEDDSENQYLENMNLDVSGYSPLGVPGDKDGYLTARSARSELPGMPGGPYWENVEEAAPLLKTEHFNALLVWAAAMTSMTNEFELKEIVWDAQLLNQGILIFDDPRGQSMGDLLTMAIKYAVPFQLYIRMRDLPLFIAHDIPDVERISLPATLELGFSETGLKWLGAHATRTVWVDLVAKMLCRPYAGVFLAKGGIMNRIAPFIDKDLPVRFAKGRLRESQSTDGGS</sequence>
<dbReference type="Proteomes" id="UP001221757">
    <property type="component" value="Unassembled WGS sequence"/>
</dbReference>
<proteinExistence type="predicted"/>
<organism evidence="2 3">
    <name type="scientific">Mycena rosella</name>
    <name type="common">Pink bonnet</name>
    <name type="synonym">Agaricus rosellus</name>
    <dbReference type="NCBI Taxonomy" id="1033263"/>
    <lineage>
        <taxon>Eukaryota</taxon>
        <taxon>Fungi</taxon>
        <taxon>Dikarya</taxon>
        <taxon>Basidiomycota</taxon>
        <taxon>Agaricomycotina</taxon>
        <taxon>Agaricomycetes</taxon>
        <taxon>Agaricomycetidae</taxon>
        <taxon>Agaricales</taxon>
        <taxon>Marasmiineae</taxon>
        <taxon>Mycenaceae</taxon>
        <taxon>Mycena</taxon>
    </lineage>
</organism>
<name>A0AAD7GQP4_MYCRO</name>
<feature type="compositionally biased region" description="Polar residues" evidence="1">
    <location>
        <begin position="109"/>
        <end position="124"/>
    </location>
</feature>
<evidence type="ECO:0000313" key="3">
    <source>
        <dbReference type="Proteomes" id="UP001221757"/>
    </source>
</evidence>
<reference evidence="2" key="1">
    <citation type="submission" date="2023-03" db="EMBL/GenBank/DDBJ databases">
        <title>Massive genome expansion in bonnet fungi (Mycena s.s.) driven by repeated elements and novel gene families across ecological guilds.</title>
        <authorList>
            <consortium name="Lawrence Berkeley National Laboratory"/>
            <person name="Harder C.B."/>
            <person name="Miyauchi S."/>
            <person name="Viragh M."/>
            <person name="Kuo A."/>
            <person name="Thoen E."/>
            <person name="Andreopoulos B."/>
            <person name="Lu D."/>
            <person name="Skrede I."/>
            <person name="Drula E."/>
            <person name="Henrissat B."/>
            <person name="Morin E."/>
            <person name="Kohler A."/>
            <person name="Barry K."/>
            <person name="LaButti K."/>
            <person name="Morin E."/>
            <person name="Salamov A."/>
            <person name="Lipzen A."/>
            <person name="Mereny Z."/>
            <person name="Hegedus B."/>
            <person name="Baldrian P."/>
            <person name="Stursova M."/>
            <person name="Weitz H."/>
            <person name="Taylor A."/>
            <person name="Grigoriev I.V."/>
            <person name="Nagy L.G."/>
            <person name="Martin F."/>
            <person name="Kauserud H."/>
        </authorList>
    </citation>
    <scope>NUCLEOTIDE SEQUENCE</scope>
    <source>
        <strain evidence="2">CBHHK067</strain>
    </source>
</reference>
<feature type="region of interest" description="Disordered" evidence="1">
    <location>
        <begin position="95"/>
        <end position="124"/>
    </location>
</feature>
<dbReference type="EMBL" id="JARKIE010000016">
    <property type="protein sequence ID" value="KAJ7701866.1"/>
    <property type="molecule type" value="Genomic_DNA"/>
</dbReference>
<keyword evidence="3" id="KW-1185">Reference proteome</keyword>